<feature type="non-terminal residue" evidence="2">
    <location>
        <position position="1"/>
    </location>
</feature>
<gene>
    <name evidence="2" type="ORF">AVEN_173514_1</name>
    <name evidence="1" type="ORF">AVEN_39362_1</name>
</gene>
<name>A0A4Y2IY80_ARAVE</name>
<evidence type="ECO:0000313" key="1">
    <source>
        <dbReference type="EMBL" id="GBM82536.1"/>
    </source>
</evidence>
<evidence type="ECO:0000313" key="3">
    <source>
        <dbReference type="Proteomes" id="UP000499080"/>
    </source>
</evidence>
<reference evidence="2 3" key="1">
    <citation type="journal article" date="2019" name="Sci. Rep.">
        <title>Orb-weaving spider Araneus ventricosus genome elucidates the spidroin gene catalogue.</title>
        <authorList>
            <person name="Kono N."/>
            <person name="Nakamura H."/>
            <person name="Ohtoshi R."/>
            <person name="Moran D.A.P."/>
            <person name="Shinohara A."/>
            <person name="Yoshida Y."/>
            <person name="Fujiwara M."/>
            <person name="Mori M."/>
            <person name="Tomita M."/>
            <person name="Arakawa K."/>
        </authorList>
    </citation>
    <scope>NUCLEOTIDE SEQUENCE [LARGE SCALE GENOMIC DNA]</scope>
</reference>
<accession>A0A4Y2IY80</accession>
<protein>
    <submittedName>
        <fullName evidence="2">Uncharacterized protein</fullName>
    </submittedName>
</protein>
<dbReference type="EMBL" id="BGPR01108347">
    <property type="protein sequence ID" value="GBM82564.1"/>
    <property type="molecule type" value="Genomic_DNA"/>
</dbReference>
<dbReference type="EMBL" id="BGPR01108339">
    <property type="protein sequence ID" value="GBM82536.1"/>
    <property type="molecule type" value="Genomic_DNA"/>
</dbReference>
<keyword evidence="3" id="KW-1185">Reference proteome</keyword>
<comment type="caution">
    <text evidence="2">The sequence shown here is derived from an EMBL/GenBank/DDBJ whole genome shotgun (WGS) entry which is preliminary data.</text>
</comment>
<proteinExistence type="predicted"/>
<sequence length="72" mass="7639">GGRCGLKSWLQGWKVSGSKPNSTEDPPCICAGLLHIRSNIGAKRPPADVLWKFGEGLPDQVSFSSSDSGLKL</sequence>
<dbReference type="AlphaFoldDB" id="A0A4Y2IY80"/>
<organism evidence="2 3">
    <name type="scientific">Araneus ventricosus</name>
    <name type="common">Orbweaver spider</name>
    <name type="synonym">Epeira ventricosa</name>
    <dbReference type="NCBI Taxonomy" id="182803"/>
    <lineage>
        <taxon>Eukaryota</taxon>
        <taxon>Metazoa</taxon>
        <taxon>Ecdysozoa</taxon>
        <taxon>Arthropoda</taxon>
        <taxon>Chelicerata</taxon>
        <taxon>Arachnida</taxon>
        <taxon>Araneae</taxon>
        <taxon>Araneomorphae</taxon>
        <taxon>Entelegynae</taxon>
        <taxon>Araneoidea</taxon>
        <taxon>Araneidae</taxon>
        <taxon>Araneus</taxon>
    </lineage>
</organism>
<evidence type="ECO:0000313" key="2">
    <source>
        <dbReference type="EMBL" id="GBM82564.1"/>
    </source>
</evidence>
<dbReference type="Proteomes" id="UP000499080">
    <property type="component" value="Unassembled WGS sequence"/>
</dbReference>